<evidence type="ECO:0000313" key="1">
    <source>
        <dbReference type="EMBL" id="CAE7130792.1"/>
    </source>
</evidence>
<proteinExistence type="predicted"/>
<comment type="caution">
    <text evidence="1">The sequence shown here is derived from an EMBL/GenBank/DDBJ whole genome shotgun (WGS) entry which is preliminary data.</text>
</comment>
<protein>
    <submittedName>
        <fullName evidence="1">Uncharacterized protein</fullName>
    </submittedName>
</protein>
<feature type="non-terminal residue" evidence="1">
    <location>
        <position position="1"/>
    </location>
</feature>
<evidence type="ECO:0000313" key="2">
    <source>
        <dbReference type="Proteomes" id="UP000663827"/>
    </source>
</evidence>
<sequence length="87" mass="10416">RVERAWENGDGLFTSVFTDYLARPTNPENLFETKSYEQLIEAIKSKFVKYNNHLAVRNSWREQHPMLFMSANLEHKIQDYLRQQPDI</sequence>
<dbReference type="Proteomes" id="UP000663827">
    <property type="component" value="Unassembled WGS sequence"/>
</dbReference>
<gene>
    <name evidence="1" type="ORF">RDB_LOCUS64015</name>
</gene>
<name>A0A8H3DXR8_9AGAM</name>
<accession>A0A8H3DXR8</accession>
<dbReference type="AlphaFoldDB" id="A0A8H3DXR8"/>
<dbReference type="EMBL" id="CAJNJQ010001286">
    <property type="protein sequence ID" value="CAE7130792.1"/>
    <property type="molecule type" value="Genomic_DNA"/>
</dbReference>
<organism evidence="1 2">
    <name type="scientific">Rhizoctonia solani</name>
    <dbReference type="NCBI Taxonomy" id="456999"/>
    <lineage>
        <taxon>Eukaryota</taxon>
        <taxon>Fungi</taxon>
        <taxon>Dikarya</taxon>
        <taxon>Basidiomycota</taxon>
        <taxon>Agaricomycotina</taxon>
        <taxon>Agaricomycetes</taxon>
        <taxon>Cantharellales</taxon>
        <taxon>Ceratobasidiaceae</taxon>
        <taxon>Rhizoctonia</taxon>
    </lineage>
</organism>
<reference evidence="1" key="1">
    <citation type="submission" date="2021-01" db="EMBL/GenBank/DDBJ databases">
        <authorList>
            <person name="Kaushik A."/>
        </authorList>
    </citation>
    <scope>NUCLEOTIDE SEQUENCE</scope>
    <source>
        <strain evidence="1">AG5</strain>
    </source>
</reference>